<feature type="transmembrane region" description="Helical" evidence="6">
    <location>
        <begin position="176"/>
        <end position="196"/>
    </location>
</feature>
<evidence type="ECO:0000256" key="2">
    <source>
        <dbReference type="ARBA" id="ARBA00022475"/>
    </source>
</evidence>
<evidence type="ECO:0000256" key="4">
    <source>
        <dbReference type="ARBA" id="ARBA00022989"/>
    </source>
</evidence>
<evidence type="ECO:0000313" key="7">
    <source>
        <dbReference type="EMBL" id="KAJ56848.1"/>
    </source>
</evidence>
<evidence type="ECO:0000256" key="6">
    <source>
        <dbReference type="SAM" id="Phobius"/>
    </source>
</evidence>
<keyword evidence="2" id="KW-1003">Cell membrane</keyword>
<evidence type="ECO:0000313" key="8">
    <source>
        <dbReference type="Proteomes" id="UP000026249"/>
    </source>
</evidence>
<proteinExistence type="predicted"/>
<dbReference type="AlphaFoldDB" id="A0A037ZMR2"/>
<keyword evidence="4 6" id="KW-1133">Transmembrane helix</keyword>
<feature type="transmembrane region" description="Helical" evidence="6">
    <location>
        <begin position="121"/>
        <end position="142"/>
    </location>
</feature>
<dbReference type="InterPro" id="IPR050833">
    <property type="entry name" value="Poly_Biosynth_Transport"/>
</dbReference>
<evidence type="ECO:0000256" key="5">
    <source>
        <dbReference type="ARBA" id="ARBA00023136"/>
    </source>
</evidence>
<keyword evidence="5 6" id="KW-0472">Membrane</keyword>
<comment type="caution">
    <text evidence="7">The sequence shown here is derived from an EMBL/GenBank/DDBJ whole genome shotgun (WGS) entry which is preliminary data.</text>
</comment>
<dbReference type="Proteomes" id="UP000026249">
    <property type="component" value="Unassembled WGS sequence"/>
</dbReference>
<feature type="transmembrane region" description="Helical" evidence="6">
    <location>
        <begin position="255"/>
        <end position="275"/>
    </location>
</feature>
<organism evidence="7 8">
    <name type="scientific">Actibacterium mucosum KCTC 23349</name>
    <dbReference type="NCBI Taxonomy" id="1454373"/>
    <lineage>
        <taxon>Bacteria</taxon>
        <taxon>Pseudomonadati</taxon>
        <taxon>Pseudomonadota</taxon>
        <taxon>Alphaproteobacteria</taxon>
        <taxon>Rhodobacterales</taxon>
        <taxon>Roseobacteraceae</taxon>
        <taxon>Actibacterium</taxon>
    </lineage>
</organism>
<reference evidence="7 8" key="1">
    <citation type="submission" date="2014-03" db="EMBL/GenBank/DDBJ databases">
        <title>Draft Genome Sequence of Actibacterium mucosum KCTC 23349, a Marine Alphaproteobacterium with Complex Ionic Requirements Isolated from Mediterranean Seawater at Malvarrosa Beach, Valencia, Spain.</title>
        <authorList>
            <person name="Arahal D.R."/>
            <person name="Shao Z."/>
            <person name="Lai Q."/>
            <person name="Pujalte M.J."/>
        </authorList>
    </citation>
    <scope>NUCLEOTIDE SEQUENCE [LARGE SCALE GENOMIC DNA]</scope>
    <source>
        <strain evidence="7 8">KCTC 23349</strain>
    </source>
</reference>
<dbReference type="RefSeq" id="WP_035257234.1">
    <property type="nucleotide sequence ID" value="NZ_JFKE01000002.1"/>
</dbReference>
<gene>
    <name evidence="7" type="ORF">ACMU_07875</name>
</gene>
<dbReference type="PANTHER" id="PTHR30250:SF11">
    <property type="entry name" value="O-ANTIGEN TRANSPORTER-RELATED"/>
    <property type="match status" value="1"/>
</dbReference>
<dbReference type="EMBL" id="JFKE01000002">
    <property type="protein sequence ID" value="KAJ56848.1"/>
    <property type="molecule type" value="Genomic_DNA"/>
</dbReference>
<dbReference type="OrthoDB" id="7861806at2"/>
<dbReference type="GO" id="GO:0005886">
    <property type="term" value="C:plasma membrane"/>
    <property type="evidence" value="ECO:0007669"/>
    <property type="project" value="UniProtKB-SubCell"/>
</dbReference>
<protein>
    <recommendedName>
        <fullName evidence="9">Polysaccharide biosynthesis protein</fullName>
    </recommendedName>
</protein>
<sequence length="409" mass="42762">MTLRAATLSAPMVLAPATVIFVSSNVVNVGNLAFNMAFSRMMTPEVFAQLAVVLTIKLALLSVLVSLQMAVSQVVAAKPGADTLHGIGQFTRRIWVWLILTACVLAPVFALVPYINVPIGLLLLAALPFAGVMSTLRGLAFGRVQVARVVASAQAEMLVRLFGALLAWWAGWGLTGVVAAIALSIVAGWIVLVDLLPRPKPTAPIGRALFLAASPFAILQLAQVLALDGDILLASIRLPGADAGQIAALSLFQRIQFFGLFALASILLPTIVAAAKHGHSLWQALRPAAQLFGAVTLPLILCAAVFPDLMISLLVGPAYLAASPVLWMAILSAAAFTFSYLAGTVAIALGCRLSAPILLGAACVQLAVMTLPHVDDIPSLLSVKLSVQGLAAIALFTLTLRRLRAPVSK</sequence>
<feature type="transmembrane region" description="Helical" evidence="6">
    <location>
        <begin position="46"/>
        <end position="67"/>
    </location>
</feature>
<feature type="transmembrane region" description="Helical" evidence="6">
    <location>
        <begin position="12"/>
        <end position="34"/>
    </location>
</feature>
<feature type="transmembrane region" description="Helical" evidence="6">
    <location>
        <begin position="94"/>
        <end position="115"/>
    </location>
</feature>
<dbReference type="STRING" id="1454373.ACMU_07875"/>
<keyword evidence="8" id="KW-1185">Reference proteome</keyword>
<feature type="transmembrane region" description="Helical" evidence="6">
    <location>
        <begin position="356"/>
        <end position="374"/>
    </location>
</feature>
<evidence type="ECO:0000256" key="1">
    <source>
        <dbReference type="ARBA" id="ARBA00004651"/>
    </source>
</evidence>
<feature type="transmembrane region" description="Helical" evidence="6">
    <location>
        <begin position="326"/>
        <end position="349"/>
    </location>
</feature>
<evidence type="ECO:0000256" key="3">
    <source>
        <dbReference type="ARBA" id="ARBA00022692"/>
    </source>
</evidence>
<evidence type="ECO:0008006" key="9">
    <source>
        <dbReference type="Google" id="ProtNLM"/>
    </source>
</evidence>
<comment type="subcellular location">
    <subcellularLocation>
        <location evidence="1">Cell membrane</location>
        <topology evidence="1">Multi-pass membrane protein</topology>
    </subcellularLocation>
</comment>
<keyword evidence="3 6" id="KW-0812">Transmembrane</keyword>
<feature type="transmembrane region" description="Helical" evidence="6">
    <location>
        <begin position="380"/>
        <end position="400"/>
    </location>
</feature>
<name>A0A037ZMR2_9RHOB</name>
<dbReference type="PANTHER" id="PTHR30250">
    <property type="entry name" value="PST FAMILY PREDICTED COLANIC ACID TRANSPORTER"/>
    <property type="match status" value="1"/>
</dbReference>
<feature type="transmembrane region" description="Helical" evidence="6">
    <location>
        <begin position="287"/>
        <end position="306"/>
    </location>
</feature>
<accession>A0A037ZMR2</accession>